<protein>
    <submittedName>
        <fullName evidence="2">GNAT family N-acetyltransferase</fullName>
    </submittedName>
</protein>
<name>A0ABT3J534_9RHOB</name>
<dbReference type="Proteomes" id="UP001207582">
    <property type="component" value="Unassembled WGS sequence"/>
</dbReference>
<dbReference type="Pfam" id="PF00583">
    <property type="entry name" value="Acetyltransf_1"/>
    <property type="match status" value="1"/>
</dbReference>
<dbReference type="SUPFAM" id="SSF55729">
    <property type="entry name" value="Acyl-CoA N-acyltransferases (Nat)"/>
    <property type="match status" value="1"/>
</dbReference>
<accession>A0ABT3J534</accession>
<gene>
    <name evidence="2" type="ORF">OM960_14540</name>
</gene>
<dbReference type="CDD" id="cd04301">
    <property type="entry name" value="NAT_SF"/>
    <property type="match status" value="1"/>
</dbReference>
<dbReference type="RefSeq" id="WP_264772451.1">
    <property type="nucleotide sequence ID" value="NZ_JAPDOG010000013.1"/>
</dbReference>
<dbReference type="InterPro" id="IPR052523">
    <property type="entry name" value="Trichothecene_AcTrans"/>
</dbReference>
<proteinExistence type="predicted"/>
<dbReference type="PANTHER" id="PTHR42791">
    <property type="entry name" value="GNAT FAMILY ACETYLTRANSFERASE"/>
    <property type="match status" value="1"/>
</dbReference>
<organism evidence="2 3">
    <name type="scientific">Defluviimonas salinarum</name>
    <dbReference type="NCBI Taxonomy" id="2992147"/>
    <lineage>
        <taxon>Bacteria</taxon>
        <taxon>Pseudomonadati</taxon>
        <taxon>Pseudomonadota</taxon>
        <taxon>Alphaproteobacteria</taxon>
        <taxon>Rhodobacterales</taxon>
        <taxon>Paracoccaceae</taxon>
        <taxon>Albidovulum</taxon>
    </lineage>
</organism>
<dbReference type="InterPro" id="IPR016181">
    <property type="entry name" value="Acyl_CoA_acyltransferase"/>
</dbReference>
<sequence length="258" mass="28089">MRPRIKIAEDNYFSTFSGMTETLPTGVGLDLEGALHIHCGADIATFNPSILREPSVPVERFLRQASAFHGQHGSPAWTIATRVPDAPIAEPALKGQGFRYGFDVPFMVLDEIPGPERLDGLVVERVTGIDGLRCHFEIVAQAFETPFGCFEPVCHPAILDARFGFFVGRCDGVPVATALYAVSTGAGVACAGIYNVCTLASHRGRGLGRAMTAHAMDAGRREHECVVAVLQASSMGRPVYERMGFREVTRWTMWLPPR</sequence>
<evidence type="ECO:0000313" key="2">
    <source>
        <dbReference type="EMBL" id="MCW3782803.1"/>
    </source>
</evidence>
<keyword evidence="3" id="KW-1185">Reference proteome</keyword>
<dbReference type="EMBL" id="JAPDOG010000013">
    <property type="protein sequence ID" value="MCW3782803.1"/>
    <property type="molecule type" value="Genomic_DNA"/>
</dbReference>
<comment type="caution">
    <text evidence="2">The sequence shown here is derived from an EMBL/GenBank/DDBJ whole genome shotgun (WGS) entry which is preliminary data.</text>
</comment>
<dbReference type="PANTHER" id="PTHR42791:SF1">
    <property type="entry name" value="N-ACETYLTRANSFERASE DOMAIN-CONTAINING PROTEIN"/>
    <property type="match status" value="1"/>
</dbReference>
<feature type="domain" description="N-acetyltransferase" evidence="1">
    <location>
        <begin position="121"/>
        <end position="258"/>
    </location>
</feature>
<dbReference type="PROSITE" id="PS51186">
    <property type="entry name" value="GNAT"/>
    <property type="match status" value="1"/>
</dbReference>
<dbReference type="InterPro" id="IPR000182">
    <property type="entry name" value="GNAT_dom"/>
</dbReference>
<evidence type="ECO:0000313" key="3">
    <source>
        <dbReference type="Proteomes" id="UP001207582"/>
    </source>
</evidence>
<evidence type="ECO:0000259" key="1">
    <source>
        <dbReference type="PROSITE" id="PS51186"/>
    </source>
</evidence>
<reference evidence="2 3" key="1">
    <citation type="submission" date="2022-10" db="EMBL/GenBank/DDBJ databases">
        <title>Defluviimonas sp. CAU 1641 isolated from mud.</title>
        <authorList>
            <person name="Kim W."/>
        </authorList>
    </citation>
    <scope>NUCLEOTIDE SEQUENCE [LARGE SCALE GENOMIC DNA]</scope>
    <source>
        <strain evidence="2 3">CAU 1641</strain>
    </source>
</reference>
<dbReference type="Gene3D" id="3.40.630.30">
    <property type="match status" value="1"/>
</dbReference>